<dbReference type="EMBL" id="CASHTH010001925">
    <property type="protein sequence ID" value="CAI8021961.1"/>
    <property type="molecule type" value="Genomic_DNA"/>
</dbReference>
<protein>
    <submittedName>
        <fullName evidence="2">Uncharacterized protein</fullName>
    </submittedName>
</protein>
<evidence type="ECO:0000313" key="2">
    <source>
        <dbReference type="EMBL" id="CAI8021961.1"/>
    </source>
</evidence>
<dbReference type="AlphaFoldDB" id="A0AA35S4D6"/>
<organism evidence="2 3">
    <name type="scientific">Geodia barretti</name>
    <name type="common">Barrett's horny sponge</name>
    <dbReference type="NCBI Taxonomy" id="519541"/>
    <lineage>
        <taxon>Eukaryota</taxon>
        <taxon>Metazoa</taxon>
        <taxon>Porifera</taxon>
        <taxon>Demospongiae</taxon>
        <taxon>Heteroscleromorpha</taxon>
        <taxon>Tetractinellida</taxon>
        <taxon>Astrophorina</taxon>
        <taxon>Geodiidae</taxon>
        <taxon>Geodia</taxon>
    </lineage>
</organism>
<proteinExistence type="predicted"/>
<comment type="caution">
    <text evidence="2">The sequence shown here is derived from an EMBL/GenBank/DDBJ whole genome shotgun (WGS) entry which is preliminary data.</text>
</comment>
<reference evidence="2" key="1">
    <citation type="submission" date="2023-03" db="EMBL/GenBank/DDBJ databases">
        <authorList>
            <person name="Steffen K."/>
            <person name="Cardenas P."/>
        </authorList>
    </citation>
    <scope>NUCLEOTIDE SEQUENCE</scope>
</reference>
<dbReference type="Proteomes" id="UP001174909">
    <property type="component" value="Unassembled WGS sequence"/>
</dbReference>
<gene>
    <name evidence="2" type="ORF">GBAR_LOCUS12938</name>
</gene>
<feature type="compositionally biased region" description="Polar residues" evidence="1">
    <location>
        <begin position="39"/>
        <end position="51"/>
    </location>
</feature>
<evidence type="ECO:0000256" key="1">
    <source>
        <dbReference type="SAM" id="MobiDB-lite"/>
    </source>
</evidence>
<name>A0AA35S4D6_GEOBA</name>
<evidence type="ECO:0000313" key="3">
    <source>
        <dbReference type="Proteomes" id="UP001174909"/>
    </source>
</evidence>
<accession>A0AA35S4D6</accession>
<keyword evidence="3" id="KW-1185">Reference proteome</keyword>
<sequence length="58" mass="6689">MEVQSHIDYADQLWMSLEQNHPFLKRENTGIQEKRKQLQRGSNHSVPSVATTVGKVHC</sequence>
<feature type="region of interest" description="Disordered" evidence="1">
    <location>
        <begin position="34"/>
        <end position="58"/>
    </location>
</feature>